<dbReference type="InterPro" id="IPR017853">
    <property type="entry name" value="GH"/>
</dbReference>
<proteinExistence type="predicted"/>
<sequence>MVADVFFEAPLPAAPAALAALVPSRPPAAAPVGLITVTQPRLPLWDPTTGFLALGPPPASLLGPGASAPTSPTGLECIAGGALGLLAAMGARQALAPDERGVLGPELAGATLDGPWLQLDQDPARPPPGLTAWQAQTCLVQGGLPLPPSSMRVEVLGAAGRECSQDLAGWAARMGVPLAVPSGSASLPLESSSPEGLPATPADVLADLLMASPAALAPHRAGAAYALDQTGLAYARTLGAPTPQPPLPSPRPGGLRVLDVGWGDVQREAGGVAGSELDALVQALRAAGPAVVLHLWAQGTEGTWALPRGLAASGGQYTNETFLSALEDFVAALGARLDGEPSLAGVSAGLLGAGGFWLAPPTPPTPGRPATLRALLTQAPASPPDPASAPPVSTILRLSRAFQAAFPKSRLLAPVGSLGELVEYALNATAPNCSSPAPAPGCALNQSDLWAALAMGPGEAATLPQADLLGPQLADLLRTVAPWPLFAPSFDPWHRALLPPPIAPPGPARLWPALQLLLGDPAYTERLPPRELYTLLSPALAATPGCPTPQALAVDESLQATLSAAAGAVPDLIDAATGTVAVRPALARVVLWASCRSAARLGVANATAQADLPSDAPLGAPAAWTALVAALDLETRDPAESLRRTGRLLTDGLGALRVGLTLAAAGSPWPAGLPVNVSLVLAPGHAPGDPGPGALATLLDLWQADQPQGSPGFVARCLDATTGALRPSCPPGADAAASTVYLVPATPPLGGGAQWPRRLEWQLPRAVALAGAGLFAFDRDDAGPPRLGLALTTGPALDAALWAPLQPTAGAGAAGPLVSVPLNGTPSAGALWADFSAGAGRTFLHLGPPRGHLFSARVAALPAELEFRWSHQYAPAGPVPVNTLLLAAQGRLPTGADHDLAALLPAGPDLAVRVRVPATGQWWLAAVPSCNLTAALGEVRLLQGDELCWPPCAPVGGRCLHQRRLAPAVESAVAGPQVVWLQCPQCHQEQPVDSFCACTAGYEGPRPPPPLPPAAGPLPLPSWRGH</sequence>
<comment type="caution">
    <text evidence="2">The sequence shown here is derived from an EMBL/GenBank/DDBJ whole genome shotgun (WGS) entry which is preliminary data.</text>
</comment>
<gene>
    <name evidence="2" type="ORF">PAPYR_13341</name>
</gene>
<feature type="compositionally biased region" description="Pro residues" evidence="1">
    <location>
        <begin position="1007"/>
        <end position="1020"/>
    </location>
</feature>
<evidence type="ECO:0000313" key="2">
    <source>
        <dbReference type="EMBL" id="KAJ4452490.1"/>
    </source>
</evidence>
<keyword evidence="3" id="KW-1185">Reference proteome</keyword>
<name>A0ABQ8U6S3_9EUKA</name>
<accession>A0ABQ8U6S3</accession>
<reference evidence="2" key="1">
    <citation type="journal article" date="2022" name="bioRxiv">
        <title>Genomics of Preaxostyla Flagellates Illuminates Evolutionary Transitions and the Path Towards Mitochondrial Loss.</title>
        <authorList>
            <person name="Novak L.V.F."/>
            <person name="Treitli S.C."/>
            <person name="Pyrih J."/>
            <person name="Halakuc P."/>
            <person name="Pipaliya S.V."/>
            <person name="Vacek V."/>
            <person name="Brzon O."/>
            <person name="Soukal P."/>
            <person name="Eme L."/>
            <person name="Dacks J.B."/>
            <person name="Karnkowska A."/>
            <person name="Elias M."/>
            <person name="Hampl V."/>
        </authorList>
    </citation>
    <scope>NUCLEOTIDE SEQUENCE</scope>
    <source>
        <strain evidence="2">RCP-MX</strain>
    </source>
</reference>
<dbReference type="Gene3D" id="3.20.20.80">
    <property type="entry name" value="Glycosidases"/>
    <property type="match status" value="1"/>
</dbReference>
<evidence type="ECO:0000256" key="1">
    <source>
        <dbReference type="SAM" id="MobiDB-lite"/>
    </source>
</evidence>
<dbReference type="EMBL" id="JAPMOS010000489">
    <property type="protein sequence ID" value="KAJ4452490.1"/>
    <property type="molecule type" value="Genomic_DNA"/>
</dbReference>
<dbReference type="SUPFAM" id="SSF51445">
    <property type="entry name" value="(Trans)glycosidases"/>
    <property type="match status" value="1"/>
</dbReference>
<feature type="region of interest" description="Disordered" evidence="1">
    <location>
        <begin position="1007"/>
        <end position="1026"/>
    </location>
</feature>
<organism evidence="2 3">
    <name type="scientific">Paratrimastix pyriformis</name>
    <dbReference type="NCBI Taxonomy" id="342808"/>
    <lineage>
        <taxon>Eukaryota</taxon>
        <taxon>Metamonada</taxon>
        <taxon>Preaxostyla</taxon>
        <taxon>Paratrimastigidae</taxon>
        <taxon>Paratrimastix</taxon>
    </lineage>
</organism>
<protein>
    <submittedName>
        <fullName evidence="2">Uncharacterized protein</fullName>
    </submittedName>
</protein>
<evidence type="ECO:0000313" key="3">
    <source>
        <dbReference type="Proteomes" id="UP001141327"/>
    </source>
</evidence>
<dbReference type="Proteomes" id="UP001141327">
    <property type="component" value="Unassembled WGS sequence"/>
</dbReference>